<dbReference type="InterPro" id="IPR036396">
    <property type="entry name" value="Cyt_P450_sf"/>
</dbReference>
<dbReference type="GO" id="GO:0016705">
    <property type="term" value="F:oxidoreductase activity, acting on paired donors, with incorporation or reduction of molecular oxygen"/>
    <property type="evidence" value="ECO:0007669"/>
    <property type="project" value="InterPro"/>
</dbReference>
<dbReference type="Pfam" id="PF00067">
    <property type="entry name" value="p450"/>
    <property type="match status" value="1"/>
</dbReference>
<protein>
    <submittedName>
        <fullName evidence="4">Cytochrome P450</fullName>
    </submittedName>
</protein>
<dbReference type="PROSITE" id="PS00086">
    <property type="entry name" value="CYTOCHROME_P450"/>
    <property type="match status" value="1"/>
</dbReference>
<dbReference type="SUPFAM" id="SSF48264">
    <property type="entry name" value="Cytochrome P450"/>
    <property type="match status" value="1"/>
</dbReference>
<keyword evidence="5" id="KW-1185">Reference proteome</keyword>
<dbReference type="Proteomes" id="UP000298050">
    <property type="component" value="Unassembled WGS sequence"/>
</dbReference>
<dbReference type="GO" id="GO:0005506">
    <property type="term" value="F:iron ion binding"/>
    <property type="evidence" value="ECO:0007669"/>
    <property type="project" value="InterPro"/>
</dbReference>
<dbReference type="RefSeq" id="WP_135446151.1">
    <property type="nucleotide sequence ID" value="NZ_SRLE01000014.1"/>
</dbReference>
<evidence type="ECO:0000313" key="4">
    <source>
        <dbReference type="EMBL" id="TGD71258.1"/>
    </source>
</evidence>
<proteinExistence type="inferred from homology"/>
<evidence type="ECO:0000313" key="5">
    <source>
        <dbReference type="Proteomes" id="UP000298050"/>
    </source>
</evidence>
<keyword evidence="3" id="KW-0349">Heme</keyword>
<evidence type="ECO:0000256" key="2">
    <source>
        <dbReference type="ARBA" id="ARBA00010617"/>
    </source>
</evidence>
<comment type="similarity">
    <text evidence="2 3">Belongs to the cytochrome P450 family.</text>
</comment>
<sequence length="101" mass="10777">MELAGVRLEEGDDLTCVLACANRDPARYANPDDFDLHRPPQPHLGFGAGLHNCLGAALARLEAEVAVNALLDALPAYRVDGQPRYSSLPLRGPAPLCLEAC</sequence>
<dbReference type="OrthoDB" id="9764248at2"/>
<evidence type="ECO:0000256" key="1">
    <source>
        <dbReference type="ARBA" id="ARBA00001971"/>
    </source>
</evidence>
<dbReference type="GO" id="GO:0020037">
    <property type="term" value="F:heme binding"/>
    <property type="evidence" value="ECO:0007669"/>
    <property type="project" value="InterPro"/>
</dbReference>
<dbReference type="GO" id="GO:0004497">
    <property type="term" value="F:monooxygenase activity"/>
    <property type="evidence" value="ECO:0007669"/>
    <property type="project" value="UniProtKB-KW"/>
</dbReference>
<dbReference type="InterPro" id="IPR017972">
    <property type="entry name" value="Cyt_P450_CS"/>
</dbReference>
<keyword evidence="3" id="KW-0479">Metal-binding</keyword>
<dbReference type="PANTHER" id="PTHR46696">
    <property type="entry name" value="P450, PUTATIVE (EUROFUNG)-RELATED"/>
    <property type="match status" value="1"/>
</dbReference>
<dbReference type="PANTHER" id="PTHR46696:SF1">
    <property type="entry name" value="CYTOCHROME P450 YJIB-RELATED"/>
    <property type="match status" value="1"/>
</dbReference>
<dbReference type="InterPro" id="IPR001128">
    <property type="entry name" value="Cyt_P450"/>
</dbReference>
<keyword evidence="3" id="KW-0503">Monooxygenase</keyword>
<organism evidence="4 5">
    <name type="scientific">Mangrovimicrobium sediminis</name>
    <dbReference type="NCBI Taxonomy" id="2562682"/>
    <lineage>
        <taxon>Bacteria</taxon>
        <taxon>Pseudomonadati</taxon>
        <taxon>Pseudomonadota</taxon>
        <taxon>Gammaproteobacteria</taxon>
        <taxon>Cellvibrionales</taxon>
        <taxon>Halieaceae</taxon>
        <taxon>Mangrovimicrobium</taxon>
    </lineage>
</organism>
<gene>
    <name evidence="4" type="ORF">E4634_18465</name>
</gene>
<comment type="cofactor">
    <cofactor evidence="1">
        <name>heme</name>
        <dbReference type="ChEBI" id="CHEBI:30413"/>
    </cofactor>
</comment>
<keyword evidence="3" id="KW-0560">Oxidoreductase</keyword>
<reference evidence="4 5" key="1">
    <citation type="submission" date="2019-04" db="EMBL/GenBank/DDBJ databases">
        <title>Taxonomy of novel Haliea sp. from mangrove soil of West Coast of India.</title>
        <authorList>
            <person name="Verma A."/>
            <person name="Kumar P."/>
            <person name="Krishnamurthi S."/>
        </authorList>
    </citation>
    <scope>NUCLEOTIDE SEQUENCE [LARGE SCALE GENOMIC DNA]</scope>
    <source>
        <strain evidence="4 5">SAOS-164</strain>
    </source>
</reference>
<accession>A0A4Z0LVU6</accession>
<evidence type="ECO:0000256" key="3">
    <source>
        <dbReference type="RuleBase" id="RU000461"/>
    </source>
</evidence>
<dbReference type="PRINTS" id="PR00359">
    <property type="entry name" value="BP450"/>
</dbReference>
<name>A0A4Z0LVU6_9GAMM</name>
<dbReference type="Gene3D" id="1.10.630.10">
    <property type="entry name" value="Cytochrome P450"/>
    <property type="match status" value="1"/>
</dbReference>
<comment type="caution">
    <text evidence="4">The sequence shown here is derived from an EMBL/GenBank/DDBJ whole genome shotgun (WGS) entry which is preliminary data.</text>
</comment>
<keyword evidence="3" id="KW-0408">Iron</keyword>
<dbReference type="EMBL" id="SRLE01000014">
    <property type="protein sequence ID" value="TGD71258.1"/>
    <property type="molecule type" value="Genomic_DNA"/>
</dbReference>
<dbReference type="InterPro" id="IPR002397">
    <property type="entry name" value="Cyt_P450_B"/>
</dbReference>
<dbReference type="AlphaFoldDB" id="A0A4Z0LVU6"/>